<dbReference type="GO" id="GO:0004364">
    <property type="term" value="F:glutathione transferase activity"/>
    <property type="evidence" value="ECO:0007669"/>
    <property type="project" value="TreeGrafter"/>
</dbReference>
<dbReference type="AlphaFoldDB" id="A0A0G9MWU1"/>
<dbReference type="PANTHER" id="PTHR11571">
    <property type="entry name" value="GLUTATHIONE S-TRANSFERASE"/>
    <property type="match status" value="1"/>
</dbReference>
<dbReference type="InterPro" id="IPR004046">
    <property type="entry name" value="GST_C"/>
</dbReference>
<reference evidence="2 3" key="1">
    <citation type="submission" date="2015-04" db="EMBL/GenBank/DDBJ databases">
        <title>The draft genome sequence of Erythrobacter luteus KA37.</title>
        <authorList>
            <person name="Zhuang L."/>
            <person name="Liu Y."/>
            <person name="Shao Z."/>
        </authorList>
    </citation>
    <scope>NUCLEOTIDE SEQUENCE [LARGE SCALE GENOMIC DNA]</scope>
    <source>
        <strain evidence="2 3">KA37</strain>
    </source>
</reference>
<feature type="domain" description="Glutathione S-transferase C-terminal" evidence="1">
    <location>
        <begin position="109"/>
        <end position="215"/>
    </location>
</feature>
<comment type="caution">
    <text evidence="2">The sequence shown here is derived from an EMBL/GenBank/DDBJ whole genome shotgun (WGS) entry which is preliminary data.</text>
</comment>
<proteinExistence type="predicted"/>
<gene>
    <name evidence="2" type="ORF">AAW00_01315</name>
</gene>
<keyword evidence="2" id="KW-0808">Transferase</keyword>
<dbReference type="Proteomes" id="UP000053464">
    <property type="component" value="Unassembled WGS sequence"/>
</dbReference>
<dbReference type="Gene3D" id="1.20.1050.10">
    <property type="match status" value="1"/>
</dbReference>
<dbReference type="STRING" id="1581420.AAW00_01315"/>
<dbReference type="OrthoDB" id="7203409at2"/>
<organism evidence="2 3">
    <name type="scientific">Aurantiacibacter luteus</name>
    <dbReference type="NCBI Taxonomy" id="1581420"/>
    <lineage>
        <taxon>Bacteria</taxon>
        <taxon>Pseudomonadati</taxon>
        <taxon>Pseudomonadota</taxon>
        <taxon>Alphaproteobacteria</taxon>
        <taxon>Sphingomonadales</taxon>
        <taxon>Erythrobacteraceae</taxon>
        <taxon>Aurantiacibacter</taxon>
    </lineage>
</organism>
<evidence type="ECO:0000313" key="2">
    <source>
        <dbReference type="EMBL" id="KLE35150.1"/>
    </source>
</evidence>
<name>A0A0G9MWU1_9SPHN</name>
<accession>A0A0G9MWU1</accession>
<evidence type="ECO:0000313" key="3">
    <source>
        <dbReference type="Proteomes" id="UP000053464"/>
    </source>
</evidence>
<dbReference type="Pfam" id="PF14497">
    <property type="entry name" value="GST_C_3"/>
    <property type="match status" value="1"/>
</dbReference>
<dbReference type="InterPro" id="IPR036249">
    <property type="entry name" value="Thioredoxin-like_sf"/>
</dbReference>
<dbReference type="CDD" id="cd03192">
    <property type="entry name" value="GST_C_Sigma_like"/>
    <property type="match status" value="1"/>
</dbReference>
<dbReference type="InterPro" id="IPR036282">
    <property type="entry name" value="Glutathione-S-Trfase_C_sf"/>
</dbReference>
<dbReference type="SUPFAM" id="SSF52833">
    <property type="entry name" value="Thioredoxin-like"/>
    <property type="match status" value="1"/>
</dbReference>
<sequence length="235" mass="27029">MSIELWYWPEIPGRGEFVRLFCEGFGIDYEDMARERGTEALVEHMHSLEGIRPFAPPYIVDEDVVIGQTAHILAYLSDKEGLGSGEPEIDLQLIQLQLDISDFVEEVHSVHHPIASELYYADQMEAAWERAQHFREQRIPKYLIHFDNALAAHGGPFSLGQQPTHVDTSLFQIMEGLDYMFPNYMKGMQGTWANLEGLQGAVPEIEGLVDYLASERRLEFNENGIFRYYEELDEQ</sequence>
<dbReference type="SUPFAM" id="SSF47616">
    <property type="entry name" value="GST C-terminal domain-like"/>
    <property type="match status" value="1"/>
</dbReference>
<dbReference type="EMBL" id="LBHB01000001">
    <property type="protein sequence ID" value="KLE35150.1"/>
    <property type="molecule type" value="Genomic_DNA"/>
</dbReference>
<dbReference type="GO" id="GO:0006749">
    <property type="term" value="P:glutathione metabolic process"/>
    <property type="evidence" value="ECO:0007669"/>
    <property type="project" value="TreeGrafter"/>
</dbReference>
<keyword evidence="3" id="KW-1185">Reference proteome</keyword>
<evidence type="ECO:0000259" key="1">
    <source>
        <dbReference type="Pfam" id="PF14497"/>
    </source>
</evidence>
<dbReference type="PANTHER" id="PTHR11571:SF263">
    <property type="entry name" value="GLUTATHIONE S-TRANSFERASE"/>
    <property type="match status" value="1"/>
</dbReference>
<dbReference type="Gene3D" id="3.40.30.10">
    <property type="entry name" value="Glutaredoxin"/>
    <property type="match status" value="1"/>
</dbReference>
<dbReference type="PATRIC" id="fig|1581420.6.peg.266"/>
<dbReference type="RefSeq" id="WP_047002552.1">
    <property type="nucleotide sequence ID" value="NZ_LBHB01000001.1"/>
</dbReference>
<dbReference type="InterPro" id="IPR050213">
    <property type="entry name" value="GST_superfamily"/>
</dbReference>
<protein>
    <submittedName>
        <fullName evidence="2">Glutathione S-transferase</fullName>
    </submittedName>
</protein>